<dbReference type="Pfam" id="PF04970">
    <property type="entry name" value="LRAT"/>
    <property type="match status" value="1"/>
</dbReference>
<evidence type="ECO:0000313" key="3">
    <source>
        <dbReference type="Proteomes" id="UP000266841"/>
    </source>
</evidence>
<dbReference type="PANTHER" id="PTHR46137:SF3">
    <property type="entry name" value="OS05G0310600 PROTEIN"/>
    <property type="match status" value="1"/>
</dbReference>
<keyword evidence="3" id="KW-1185">Reference proteome</keyword>
<sequence>MPSQIGPPSQRFEPGDHVWMKCQTVANYEYEHHGIVVKACDNYLRIADFTAPDAGTFALPTSITSTSQNLPVVPTLTWHGVRVTTYENVEEWRKQEYDDAEADTRETVLQRVKFLVQNPHLVPHYEVLECNCETIAMWCKTGQFRTAQVSGLIEGGKRNSAVATGLAVAASTVLGPLPLIVSAGVWTALSSKQHGNETLWKEHTTTLNSEFEVWRKGLDSCAIL</sequence>
<comment type="caution">
    <text evidence="2">The sequence shown here is derived from an EMBL/GenBank/DDBJ whole genome shotgun (WGS) entry which is preliminary data.</text>
</comment>
<dbReference type="EMBL" id="AGNL01015527">
    <property type="protein sequence ID" value="EJK65736.1"/>
    <property type="molecule type" value="Genomic_DNA"/>
</dbReference>
<evidence type="ECO:0000313" key="2">
    <source>
        <dbReference type="EMBL" id="EJK65736.1"/>
    </source>
</evidence>
<dbReference type="PANTHER" id="PTHR46137">
    <property type="entry name" value="OS05G0310600 PROTEIN"/>
    <property type="match status" value="1"/>
</dbReference>
<feature type="domain" description="LRAT" evidence="1">
    <location>
        <begin position="11"/>
        <end position="144"/>
    </location>
</feature>
<dbReference type="Gene3D" id="3.90.1720.10">
    <property type="entry name" value="endopeptidase domain like (from Nostoc punctiforme)"/>
    <property type="match status" value="1"/>
</dbReference>
<protein>
    <recommendedName>
        <fullName evidence="1">LRAT domain-containing protein</fullName>
    </recommendedName>
</protein>
<dbReference type="Proteomes" id="UP000266841">
    <property type="component" value="Unassembled WGS sequence"/>
</dbReference>
<accession>K0SXL8</accession>
<proteinExistence type="predicted"/>
<dbReference type="OrthoDB" id="43511at2759"/>
<dbReference type="AlphaFoldDB" id="K0SXL8"/>
<name>K0SXL8_THAOC</name>
<evidence type="ECO:0000259" key="1">
    <source>
        <dbReference type="Pfam" id="PF04970"/>
    </source>
</evidence>
<organism evidence="2 3">
    <name type="scientific">Thalassiosira oceanica</name>
    <name type="common">Marine diatom</name>
    <dbReference type="NCBI Taxonomy" id="159749"/>
    <lineage>
        <taxon>Eukaryota</taxon>
        <taxon>Sar</taxon>
        <taxon>Stramenopiles</taxon>
        <taxon>Ochrophyta</taxon>
        <taxon>Bacillariophyta</taxon>
        <taxon>Coscinodiscophyceae</taxon>
        <taxon>Thalassiosirophycidae</taxon>
        <taxon>Thalassiosirales</taxon>
        <taxon>Thalassiosiraceae</taxon>
        <taxon>Thalassiosira</taxon>
    </lineage>
</organism>
<reference evidence="2 3" key="1">
    <citation type="journal article" date="2012" name="Genome Biol.">
        <title>Genome and low-iron response of an oceanic diatom adapted to chronic iron limitation.</title>
        <authorList>
            <person name="Lommer M."/>
            <person name="Specht M."/>
            <person name="Roy A.S."/>
            <person name="Kraemer L."/>
            <person name="Andreson R."/>
            <person name="Gutowska M.A."/>
            <person name="Wolf J."/>
            <person name="Bergner S.V."/>
            <person name="Schilhabel M.B."/>
            <person name="Klostermeier U.C."/>
            <person name="Beiko R.G."/>
            <person name="Rosenstiel P."/>
            <person name="Hippler M."/>
            <person name="Laroche J."/>
        </authorList>
    </citation>
    <scope>NUCLEOTIDE SEQUENCE [LARGE SCALE GENOMIC DNA]</scope>
    <source>
        <strain evidence="2 3">CCMP1005</strain>
    </source>
</reference>
<dbReference type="InterPro" id="IPR007053">
    <property type="entry name" value="LRAT_dom"/>
</dbReference>
<gene>
    <name evidence="2" type="ORF">THAOC_13379</name>
</gene>